<dbReference type="EMBL" id="DVJN01000067">
    <property type="protein sequence ID" value="HIS92061.1"/>
    <property type="molecule type" value="Genomic_DNA"/>
</dbReference>
<protein>
    <submittedName>
        <fullName evidence="6">Helix-turn-helix transcriptional regulator</fullName>
    </submittedName>
</protein>
<accession>A0A9D1FYQ3</accession>
<evidence type="ECO:0000313" key="6">
    <source>
        <dbReference type="EMBL" id="HIS92061.1"/>
    </source>
</evidence>
<comment type="caution">
    <text evidence="6">The sequence shown here is derived from an EMBL/GenBank/DDBJ whole genome shotgun (WGS) entry which is preliminary data.</text>
</comment>
<dbReference type="PANTHER" id="PTHR43280:SF2">
    <property type="entry name" value="HTH-TYPE TRANSCRIPTIONAL REGULATOR EXSA"/>
    <property type="match status" value="1"/>
</dbReference>
<dbReference type="Gene3D" id="1.10.10.60">
    <property type="entry name" value="Homeodomain-like"/>
    <property type="match status" value="2"/>
</dbReference>
<reference evidence="6" key="1">
    <citation type="submission" date="2020-10" db="EMBL/GenBank/DDBJ databases">
        <authorList>
            <person name="Gilroy R."/>
        </authorList>
    </citation>
    <scope>NUCLEOTIDE SEQUENCE</scope>
    <source>
        <strain evidence="6">13766</strain>
    </source>
</reference>
<dbReference type="Pfam" id="PF12833">
    <property type="entry name" value="HTH_18"/>
    <property type="match status" value="1"/>
</dbReference>
<proteinExistence type="predicted"/>
<keyword evidence="4" id="KW-1133">Transmembrane helix</keyword>
<dbReference type="GO" id="GO:0043565">
    <property type="term" value="F:sequence-specific DNA binding"/>
    <property type="evidence" value="ECO:0007669"/>
    <property type="project" value="InterPro"/>
</dbReference>
<evidence type="ECO:0000256" key="3">
    <source>
        <dbReference type="ARBA" id="ARBA00023163"/>
    </source>
</evidence>
<dbReference type="GO" id="GO:0003700">
    <property type="term" value="F:DNA-binding transcription factor activity"/>
    <property type="evidence" value="ECO:0007669"/>
    <property type="project" value="InterPro"/>
</dbReference>
<keyword evidence="4" id="KW-0472">Membrane</keyword>
<dbReference type="InterPro" id="IPR009057">
    <property type="entry name" value="Homeodomain-like_sf"/>
</dbReference>
<feature type="domain" description="HTH araC/xylS-type" evidence="5">
    <location>
        <begin position="597"/>
        <end position="696"/>
    </location>
</feature>
<evidence type="ECO:0000256" key="4">
    <source>
        <dbReference type="SAM" id="Phobius"/>
    </source>
</evidence>
<dbReference type="Proteomes" id="UP000824140">
    <property type="component" value="Unassembled WGS sequence"/>
</dbReference>
<dbReference type="SMART" id="SM00342">
    <property type="entry name" value="HTH_ARAC"/>
    <property type="match status" value="1"/>
</dbReference>
<feature type="transmembrane region" description="Helical" evidence="4">
    <location>
        <begin position="12"/>
        <end position="34"/>
    </location>
</feature>
<keyword evidence="2" id="KW-0238">DNA-binding</keyword>
<dbReference type="PANTHER" id="PTHR43280">
    <property type="entry name" value="ARAC-FAMILY TRANSCRIPTIONAL REGULATOR"/>
    <property type="match status" value="1"/>
</dbReference>
<evidence type="ECO:0000259" key="5">
    <source>
        <dbReference type="PROSITE" id="PS01124"/>
    </source>
</evidence>
<dbReference type="PROSITE" id="PS01124">
    <property type="entry name" value="HTH_ARAC_FAMILY_2"/>
    <property type="match status" value="1"/>
</dbReference>
<feature type="transmembrane region" description="Helical" evidence="4">
    <location>
        <begin position="284"/>
        <end position="307"/>
    </location>
</feature>
<sequence length="699" mass="76612">MFRKPRWPKALLSFVAVLAPVALIAMLCMLLLFFHMNRQMRDEIDAQQLRELSRVQMQAETFLSDLRKRVFALNLDTRSSTLNRSALPWTAENIYMAYELIQQVNTVQTLSFVQCFPGYYMPAANAVLNATAQYTLEQYYTAHFRNRFGSAAEMQAALAQNTAARFLPVRTSKGEAFLLCSHMSAGASPYFAFALVPVDSLVEQLFPARNYGHAQIRLWENGTQTVLYETADFSAPPVQGQSVAHGKDGWVHFCTEPDALGLSYHLALPEDALYAHLARVNRQIVLLMAALIAAGIGAACLMIRRAYRPIRHLMELSLAQTDGVPIMRNEWALIEWAFTSMAERRDAVYAHQREEVRALSLKSALLGAGGDSERGVPCGPCALLSPYPPPGEQDLGALEAVLQETGAAHVCTFMPDAYCILLYAPEPKAVAEALLARVDALLSVAISARLEAPEGLGRGYQQVRMLLRILAETGQRGAFAYEDLPDMLAGLVGEVFPKPMQERFLAAALSGNGESARGILRQFFSRLDANKATSFPLAQGVLMSLFGACGEGAGEALRAVAASESLDGLRAAVEKPFATGGVHAQPRAGAEDNFTMRRIQAYMEDNFADPNLSAASLAERFGVSASYLSRAFKRQTGDTPIDYLHKCRLNRAKALLRDTTASVKDIAQAVGYPDSGALLRQMRKYEGVTPGQYRASTLE</sequence>
<name>A0A9D1FYQ3_9FIRM</name>
<keyword evidence="3" id="KW-0804">Transcription</keyword>
<dbReference type="AlphaFoldDB" id="A0A9D1FYQ3"/>
<evidence type="ECO:0000313" key="7">
    <source>
        <dbReference type="Proteomes" id="UP000824140"/>
    </source>
</evidence>
<keyword evidence="4" id="KW-0812">Transmembrane</keyword>
<gene>
    <name evidence="6" type="ORF">IAA84_03495</name>
</gene>
<evidence type="ECO:0000256" key="2">
    <source>
        <dbReference type="ARBA" id="ARBA00023125"/>
    </source>
</evidence>
<reference evidence="6" key="2">
    <citation type="journal article" date="2021" name="PeerJ">
        <title>Extensive microbial diversity within the chicken gut microbiome revealed by metagenomics and culture.</title>
        <authorList>
            <person name="Gilroy R."/>
            <person name="Ravi A."/>
            <person name="Getino M."/>
            <person name="Pursley I."/>
            <person name="Horton D.L."/>
            <person name="Alikhan N.F."/>
            <person name="Baker D."/>
            <person name="Gharbi K."/>
            <person name="Hall N."/>
            <person name="Watson M."/>
            <person name="Adriaenssens E.M."/>
            <person name="Foster-Nyarko E."/>
            <person name="Jarju S."/>
            <person name="Secka A."/>
            <person name="Antonio M."/>
            <person name="Oren A."/>
            <person name="Chaudhuri R.R."/>
            <person name="La Ragione R."/>
            <person name="Hildebrand F."/>
            <person name="Pallen M.J."/>
        </authorList>
    </citation>
    <scope>NUCLEOTIDE SEQUENCE</scope>
    <source>
        <strain evidence="6">13766</strain>
    </source>
</reference>
<dbReference type="SUPFAM" id="SSF46689">
    <property type="entry name" value="Homeodomain-like"/>
    <property type="match status" value="2"/>
</dbReference>
<evidence type="ECO:0000256" key="1">
    <source>
        <dbReference type="ARBA" id="ARBA00023015"/>
    </source>
</evidence>
<organism evidence="6 7">
    <name type="scientific">Candidatus Alectryocaccomicrobium excrementavium</name>
    <dbReference type="NCBI Taxonomy" id="2840668"/>
    <lineage>
        <taxon>Bacteria</taxon>
        <taxon>Bacillati</taxon>
        <taxon>Bacillota</taxon>
        <taxon>Clostridia</taxon>
        <taxon>Candidatus Alectryocaccomicrobium</taxon>
    </lineage>
</organism>
<dbReference type="InterPro" id="IPR018060">
    <property type="entry name" value="HTH_AraC"/>
</dbReference>
<keyword evidence="1" id="KW-0805">Transcription regulation</keyword>